<evidence type="ECO:0000256" key="2">
    <source>
        <dbReference type="ARBA" id="ARBA00001933"/>
    </source>
</evidence>
<dbReference type="GO" id="GO:0006567">
    <property type="term" value="P:L-threonine catabolic process"/>
    <property type="evidence" value="ECO:0007669"/>
    <property type="project" value="TreeGrafter"/>
</dbReference>
<dbReference type="Pfam" id="PF00291">
    <property type="entry name" value="PALP"/>
    <property type="match status" value="1"/>
</dbReference>
<comment type="caution">
    <text evidence="13">The sequence shown here is derived from an EMBL/GenBank/DDBJ whole genome shotgun (WGS) entry which is preliminary data.</text>
</comment>
<accession>A8PY36</accession>
<evidence type="ECO:0000256" key="8">
    <source>
        <dbReference type="ARBA" id="ARBA00022898"/>
    </source>
</evidence>
<dbReference type="OrthoDB" id="4418812at2759"/>
<evidence type="ECO:0000256" key="5">
    <source>
        <dbReference type="ARBA" id="ARBA00022605"/>
    </source>
</evidence>
<dbReference type="KEGG" id="mgl:MGL_1583"/>
<dbReference type="PROSITE" id="PS51672">
    <property type="entry name" value="ACT_LIKE"/>
    <property type="match status" value="1"/>
</dbReference>
<dbReference type="GO" id="GO:0003941">
    <property type="term" value="F:L-serine ammonia-lyase activity"/>
    <property type="evidence" value="ECO:0007669"/>
    <property type="project" value="TreeGrafter"/>
</dbReference>
<keyword evidence="8 11" id="KW-0663">Pyridoxal phosphate</keyword>
<evidence type="ECO:0000256" key="9">
    <source>
        <dbReference type="ARBA" id="ARBA00023239"/>
    </source>
</evidence>
<dbReference type="GO" id="GO:0009097">
    <property type="term" value="P:isoleucine biosynthetic process"/>
    <property type="evidence" value="ECO:0007669"/>
    <property type="project" value="UniProtKB-UniRule"/>
</dbReference>
<dbReference type="InterPro" id="IPR001926">
    <property type="entry name" value="TrpB-like_PALP"/>
</dbReference>
<keyword evidence="10 11" id="KW-0100">Branched-chain amino acid biosynthesis</keyword>
<evidence type="ECO:0000313" key="14">
    <source>
        <dbReference type="Proteomes" id="UP000008837"/>
    </source>
</evidence>
<evidence type="ECO:0000256" key="6">
    <source>
        <dbReference type="ARBA" id="ARBA00022624"/>
    </source>
</evidence>
<dbReference type="GO" id="GO:0030170">
    <property type="term" value="F:pyridoxal phosphate binding"/>
    <property type="evidence" value="ECO:0007669"/>
    <property type="project" value="InterPro"/>
</dbReference>
<dbReference type="PANTHER" id="PTHR48078:SF11">
    <property type="entry name" value="THREONINE DEHYDRATASE, MITOCHONDRIAL"/>
    <property type="match status" value="1"/>
</dbReference>
<dbReference type="GO" id="GO:0006565">
    <property type="term" value="P:L-serine catabolic process"/>
    <property type="evidence" value="ECO:0007669"/>
    <property type="project" value="TreeGrafter"/>
</dbReference>
<dbReference type="NCBIfam" id="TIGR01124">
    <property type="entry name" value="ilvA_2Cterm"/>
    <property type="match status" value="1"/>
</dbReference>
<dbReference type="SUPFAM" id="SSF53686">
    <property type="entry name" value="Tryptophan synthase beta subunit-like PLP-dependent enzymes"/>
    <property type="match status" value="1"/>
</dbReference>
<keyword evidence="6 11" id="KW-0412">Isoleucine biosynthesis</keyword>
<dbReference type="NCBIfam" id="NF006674">
    <property type="entry name" value="PRK09224.1"/>
    <property type="match status" value="1"/>
</dbReference>
<comment type="cofactor">
    <cofactor evidence="2 11">
        <name>pyridoxal 5'-phosphate</name>
        <dbReference type="ChEBI" id="CHEBI:597326"/>
    </cofactor>
</comment>
<evidence type="ECO:0000313" key="13">
    <source>
        <dbReference type="EMBL" id="EDP44186.1"/>
    </source>
</evidence>
<evidence type="ECO:0000256" key="10">
    <source>
        <dbReference type="ARBA" id="ARBA00023304"/>
    </source>
</evidence>
<dbReference type="STRING" id="425265.A8PY36"/>
<keyword evidence="14" id="KW-1185">Reference proteome</keyword>
<dbReference type="EC" id="4.3.1.19" evidence="11"/>
<reference evidence="13 14" key="1">
    <citation type="journal article" date="2007" name="Proc. Natl. Acad. Sci. U.S.A.">
        <title>Dandruff-associated Malassezia genomes reveal convergent and divergent virulence traits shared with plant and human fungal pathogens.</title>
        <authorList>
            <person name="Xu J."/>
            <person name="Saunders C.W."/>
            <person name="Hu P."/>
            <person name="Grant R.A."/>
            <person name="Boekhout T."/>
            <person name="Kuramae E.E."/>
            <person name="Kronstad J.W."/>
            <person name="Deangelis Y.M."/>
            <person name="Reeder N.L."/>
            <person name="Johnstone K.R."/>
            <person name="Leland M."/>
            <person name="Fieno A.M."/>
            <person name="Begley W.M."/>
            <person name="Sun Y."/>
            <person name="Lacey M.P."/>
            <person name="Chaudhary T."/>
            <person name="Keough T."/>
            <person name="Chu L."/>
            <person name="Sears R."/>
            <person name="Yuan B."/>
            <person name="Dawson T.L.Jr."/>
        </authorList>
    </citation>
    <scope>NUCLEOTIDE SEQUENCE [LARGE SCALE GENOMIC DNA]</scope>
    <source>
        <strain evidence="14">ATCC MYA-4612 / CBS 7966</strain>
    </source>
</reference>
<dbReference type="UniPathway" id="UPA00047">
    <property type="reaction ID" value="UER00054"/>
</dbReference>
<dbReference type="CDD" id="cd01562">
    <property type="entry name" value="Thr-dehyd"/>
    <property type="match status" value="1"/>
</dbReference>
<name>A8PY36_MALGO</name>
<dbReference type="InParanoid" id="A8PY36"/>
<comment type="similarity">
    <text evidence="4 11">Belongs to the serine/threonine dehydratase family.</text>
</comment>
<dbReference type="Proteomes" id="UP000008837">
    <property type="component" value="Unassembled WGS sequence"/>
</dbReference>
<dbReference type="Pfam" id="PF00585">
    <property type="entry name" value="Thr_dehydrat_C"/>
    <property type="match status" value="2"/>
</dbReference>
<comment type="catalytic activity">
    <reaction evidence="1 11">
        <text>L-threonine = 2-oxobutanoate + NH4(+)</text>
        <dbReference type="Rhea" id="RHEA:22108"/>
        <dbReference type="ChEBI" id="CHEBI:16763"/>
        <dbReference type="ChEBI" id="CHEBI:28938"/>
        <dbReference type="ChEBI" id="CHEBI:57926"/>
        <dbReference type="EC" id="4.3.1.19"/>
    </reaction>
</comment>
<keyword evidence="5 11" id="KW-0028">Amino-acid biosynthesis</keyword>
<dbReference type="InterPro" id="IPR001721">
    <property type="entry name" value="TD_ACT-like"/>
</dbReference>
<evidence type="ECO:0000256" key="7">
    <source>
        <dbReference type="ARBA" id="ARBA00022737"/>
    </source>
</evidence>
<evidence type="ECO:0000259" key="12">
    <source>
        <dbReference type="PROSITE" id="PS51672"/>
    </source>
</evidence>
<proteinExistence type="inferred from homology"/>
<keyword evidence="9 11" id="KW-0456">Lyase</keyword>
<dbReference type="InterPro" id="IPR000634">
    <property type="entry name" value="Ser/Thr_deHydtase_PyrdxlP-BS"/>
</dbReference>
<dbReference type="SUPFAM" id="SSF55021">
    <property type="entry name" value="ACT-like"/>
    <property type="match status" value="1"/>
</dbReference>
<gene>
    <name evidence="13" type="ORF">MGL_1583</name>
</gene>
<evidence type="ECO:0000256" key="1">
    <source>
        <dbReference type="ARBA" id="ARBA00001274"/>
    </source>
</evidence>
<dbReference type="PANTHER" id="PTHR48078">
    <property type="entry name" value="THREONINE DEHYDRATASE, MITOCHONDRIAL-RELATED"/>
    <property type="match status" value="1"/>
</dbReference>
<sequence>MNSPAAPALYIHREAKTYTVTDTTKHTYELLPKYHRLDDGTPDYLRMILGAHLYDLARQTPLVAATQLSKRMGCEILLKRDDLQPVFSFKLRGAYNMMRQLEDTRKWKGVIACSAGNHAQGVAMAGAHLSIPCTIVMPRGTPSIKWENVQRLGAKVVFHGANFDEAKAESMRLAEAYGLTMIPPFDHPQVIAGQGTVAVEICSQTDMEKVDAVFCAIGGGGLLSGVAAYIKRVAPPHVKVIGVETYDADAMAQSMEKGERVELADAGLFSDGTAVRLVGDETFRVCNSLVDAVVRVSNDEICAAIKDVFEDTRAITEPAGALAVAGMKRYIALQGADATSRRFVAVVSGANMNFSRLRFVSERAELGEQREAIMSVTIPDVPGSFLQLNKHIYPRDITEFSYRSNGSSQARIFASFLLKGTVPASEENPIVSSTKPPVAVSNLRELEIQGILEGLRKDGMHAEDMSHNELVKAHSRYLIGGRAIVPHERLFRFQFPERPGALQRFLTGIDAGWNISLFHYRCEGGDVARVLAGIQVPPETGAKFDQFLEELNYAYVEETQNPIYMQFLLANNP</sequence>
<organism evidence="13 14">
    <name type="scientific">Malassezia globosa (strain ATCC MYA-4612 / CBS 7966)</name>
    <name type="common">Dandruff-associated fungus</name>
    <dbReference type="NCBI Taxonomy" id="425265"/>
    <lineage>
        <taxon>Eukaryota</taxon>
        <taxon>Fungi</taxon>
        <taxon>Dikarya</taxon>
        <taxon>Basidiomycota</taxon>
        <taxon>Ustilaginomycotina</taxon>
        <taxon>Malasseziomycetes</taxon>
        <taxon>Malasseziales</taxon>
        <taxon>Malasseziaceae</taxon>
        <taxon>Malassezia</taxon>
    </lineage>
</organism>
<dbReference type="VEuPathDB" id="FungiDB:MGL_1583"/>
<dbReference type="Gene3D" id="3.40.1020.10">
    <property type="entry name" value="Biosynthetic Threonine Deaminase, Domain 3"/>
    <property type="match status" value="1"/>
</dbReference>
<dbReference type="InterPro" id="IPR038110">
    <property type="entry name" value="TD_ACT-like_sf"/>
</dbReference>
<evidence type="ECO:0000256" key="4">
    <source>
        <dbReference type="ARBA" id="ARBA00010869"/>
    </source>
</evidence>
<dbReference type="InterPro" id="IPR005787">
    <property type="entry name" value="Thr_deHydtase_biosynth"/>
</dbReference>
<dbReference type="FunFam" id="3.40.50.1100:FF:000008">
    <property type="entry name" value="L-threonine dehydratase"/>
    <property type="match status" value="1"/>
</dbReference>
<dbReference type="AlphaFoldDB" id="A8PY36"/>
<dbReference type="InterPro" id="IPR045865">
    <property type="entry name" value="ACT-like_dom_sf"/>
</dbReference>
<evidence type="ECO:0000256" key="3">
    <source>
        <dbReference type="ARBA" id="ARBA00004810"/>
    </source>
</evidence>
<feature type="domain" description="ACT-like" evidence="12">
    <location>
        <begin position="489"/>
        <end position="560"/>
    </location>
</feature>
<protein>
    <recommendedName>
        <fullName evidence="11">Threonine dehydratase</fullName>
        <ecNumber evidence="11">4.3.1.19</ecNumber>
    </recommendedName>
    <alternativeName>
        <fullName evidence="11">Threonine deaminase</fullName>
    </alternativeName>
</protein>
<dbReference type="EMBL" id="AAYY01000004">
    <property type="protein sequence ID" value="EDP44186.1"/>
    <property type="molecule type" value="Genomic_DNA"/>
</dbReference>
<keyword evidence="7" id="KW-0677">Repeat</keyword>
<dbReference type="RefSeq" id="XP_001731400.1">
    <property type="nucleotide sequence ID" value="XM_001731348.1"/>
</dbReference>
<dbReference type="GeneID" id="5855707"/>
<evidence type="ECO:0000256" key="11">
    <source>
        <dbReference type="RuleBase" id="RU362012"/>
    </source>
</evidence>
<dbReference type="InterPro" id="IPR036052">
    <property type="entry name" value="TrpB-like_PALP_sf"/>
</dbReference>
<dbReference type="GO" id="GO:0004794">
    <property type="term" value="F:threonine deaminase activity"/>
    <property type="evidence" value="ECO:0007669"/>
    <property type="project" value="UniProtKB-UniRule"/>
</dbReference>
<dbReference type="Gene3D" id="3.40.50.1100">
    <property type="match status" value="2"/>
</dbReference>
<dbReference type="CDD" id="cd04907">
    <property type="entry name" value="ACT_ThrD-I_2"/>
    <property type="match status" value="1"/>
</dbReference>
<dbReference type="FunCoup" id="A8PY36">
    <property type="interactions" value="171"/>
</dbReference>
<comment type="pathway">
    <text evidence="3 11">Amino-acid biosynthesis; L-isoleucine biosynthesis; 2-oxobutanoate from L-threonine: step 1/1.</text>
</comment>
<dbReference type="InterPro" id="IPR050147">
    <property type="entry name" value="Ser/Thr_Dehydratase"/>
</dbReference>
<dbReference type="OMA" id="TRFEYTK"/>
<dbReference type="PROSITE" id="PS00165">
    <property type="entry name" value="DEHYDRATASE_SER_THR"/>
    <property type="match status" value="1"/>
</dbReference>